<reference evidence="1 2" key="1">
    <citation type="journal article" date="2018" name="PLoS ONE">
        <title>The draft genome of Kipferlia bialata reveals reductive genome evolution in fornicate parasites.</title>
        <authorList>
            <person name="Tanifuji G."/>
            <person name="Takabayashi S."/>
            <person name="Kume K."/>
            <person name="Takagi M."/>
            <person name="Nakayama T."/>
            <person name="Kamikawa R."/>
            <person name="Inagaki Y."/>
            <person name="Hashimoto T."/>
        </authorList>
    </citation>
    <scope>NUCLEOTIDE SEQUENCE [LARGE SCALE GENOMIC DNA]</scope>
    <source>
        <strain evidence="1">NY0173</strain>
    </source>
</reference>
<name>A0A9K3GSJ5_9EUKA</name>
<organism evidence="1 2">
    <name type="scientific">Kipferlia bialata</name>
    <dbReference type="NCBI Taxonomy" id="797122"/>
    <lineage>
        <taxon>Eukaryota</taxon>
        <taxon>Metamonada</taxon>
        <taxon>Carpediemonas-like organisms</taxon>
        <taxon>Kipferlia</taxon>
    </lineage>
</organism>
<evidence type="ECO:0000313" key="1">
    <source>
        <dbReference type="EMBL" id="GIQ92786.1"/>
    </source>
</evidence>
<accession>A0A9K3GSJ5</accession>
<feature type="non-terminal residue" evidence="1">
    <location>
        <position position="1"/>
    </location>
</feature>
<dbReference type="EMBL" id="BDIP01010547">
    <property type="protein sequence ID" value="GIQ92786.1"/>
    <property type="molecule type" value="Genomic_DNA"/>
</dbReference>
<gene>
    <name evidence="1" type="ORF">KIPB_016755</name>
</gene>
<keyword evidence="2" id="KW-1185">Reference proteome</keyword>
<protein>
    <submittedName>
        <fullName evidence="1">Uncharacterized protein</fullName>
    </submittedName>
</protein>
<evidence type="ECO:0000313" key="2">
    <source>
        <dbReference type="Proteomes" id="UP000265618"/>
    </source>
</evidence>
<dbReference type="Proteomes" id="UP000265618">
    <property type="component" value="Unassembled WGS sequence"/>
</dbReference>
<dbReference type="AlphaFoldDB" id="A0A9K3GSJ5"/>
<sequence length="70" mass="7470">MEGAVTRAEAVRGASVLPFMNHDIDSVSSLIGEDGTVPYITAAYAGSDPYHLSPHVPEAWAPLYSTDDSY</sequence>
<proteinExistence type="predicted"/>
<comment type="caution">
    <text evidence="1">The sequence shown here is derived from an EMBL/GenBank/DDBJ whole genome shotgun (WGS) entry which is preliminary data.</text>
</comment>